<comment type="caution">
    <text evidence="8">The sequence shown here is derived from an EMBL/GenBank/DDBJ whole genome shotgun (WGS) entry which is preliminary data.</text>
</comment>
<dbReference type="InterPro" id="IPR036865">
    <property type="entry name" value="CRAL-TRIO_dom_sf"/>
</dbReference>
<feature type="region of interest" description="Disordered" evidence="6">
    <location>
        <begin position="15"/>
        <end position="40"/>
    </location>
</feature>
<dbReference type="FunFam" id="3.40.525.10:FF:000001">
    <property type="entry name" value="BCL2/adenovirus E1B protein-interacting protein 2"/>
    <property type="match status" value="1"/>
</dbReference>
<keyword evidence="4" id="KW-0378">Hydrolase</keyword>
<evidence type="ECO:0000256" key="4">
    <source>
        <dbReference type="ARBA" id="ARBA00022801"/>
    </source>
</evidence>
<sequence>MPNLDLLNDTDIDIPVSPISTDDDIGISVDDEKTPDDLTTPDVLNNSMFDGELEWQSTSSSTPVDPIPEYTAREELEDERHWRSVQIGEKWYKIDMKVIEPYKKISFVSENRSTFKPYTMCTQSYYGDGFNAIVVFTACYLPDRRRRDYHYVMDNLFLYVISTLELLVVEDYMIVYFHGATPRHKMPSLRWLKRCYDMIDRRLRKNLKGLLIVHPTIWLKTLVFMMKPFVSSKFSSKLRYIKNLEALNNAVPTEYIYIPEEVQKYDEYWSKPRSHSSAGST</sequence>
<gene>
    <name evidence="8" type="ORF">LSH36_827g00032</name>
</gene>
<keyword evidence="2" id="KW-0963">Cytoplasm</keyword>
<proteinExistence type="predicted"/>
<dbReference type="PANTHER" id="PTHR12112:SF22">
    <property type="entry name" value="MANGANESE-DEPENDENT INORGANIC PYROPHOSPHATASE-RELATED"/>
    <property type="match status" value="1"/>
</dbReference>
<keyword evidence="5" id="KW-0464">Manganese</keyword>
<dbReference type="Proteomes" id="UP001208570">
    <property type="component" value="Unassembled WGS sequence"/>
</dbReference>
<organism evidence="8 9">
    <name type="scientific">Paralvinella palmiformis</name>
    <dbReference type="NCBI Taxonomy" id="53620"/>
    <lineage>
        <taxon>Eukaryota</taxon>
        <taxon>Metazoa</taxon>
        <taxon>Spiralia</taxon>
        <taxon>Lophotrochozoa</taxon>
        <taxon>Annelida</taxon>
        <taxon>Polychaeta</taxon>
        <taxon>Sedentaria</taxon>
        <taxon>Canalipalpata</taxon>
        <taxon>Terebellida</taxon>
        <taxon>Terebelliformia</taxon>
        <taxon>Alvinellidae</taxon>
        <taxon>Paralvinella</taxon>
    </lineage>
</organism>
<reference evidence="8" key="1">
    <citation type="journal article" date="2023" name="Mol. Biol. Evol.">
        <title>Third-Generation Sequencing Reveals the Adaptive Role of the Epigenome in Three Deep-Sea Polychaetes.</title>
        <authorList>
            <person name="Perez M."/>
            <person name="Aroh O."/>
            <person name="Sun Y."/>
            <person name="Lan Y."/>
            <person name="Juniper S.K."/>
            <person name="Young C.R."/>
            <person name="Angers B."/>
            <person name="Qian P.Y."/>
        </authorList>
    </citation>
    <scope>NUCLEOTIDE SEQUENCE</scope>
    <source>
        <strain evidence="8">P08H-3</strain>
    </source>
</reference>
<dbReference type="InterPro" id="IPR001251">
    <property type="entry name" value="CRAL-TRIO_dom"/>
</dbReference>
<feature type="domain" description="CRAL-TRIO" evidence="7">
    <location>
        <begin position="95"/>
        <end position="270"/>
    </location>
</feature>
<evidence type="ECO:0000256" key="1">
    <source>
        <dbReference type="ARBA" id="ARBA00004496"/>
    </source>
</evidence>
<evidence type="ECO:0000256" key="5">
    <source>
        <dbReference type="ARBA" id="ARBA00023211"/>
    </source>
</evidence>
<accession>A0AAD9IZH6</accession>
<evidence type="ECO:0000256" key="2">
    <source>
        <dbReference type="ARBA" id="ARBA00022490"/>
    </source>
</evidence>
<dbReference type="AlphaFoldDB" id="A0AAD9IZH6"/>
<evidence type="ECO:0000259" key="7">
    <source>
        <dbReference type="PROSITE" id="PS50191"/>
    </source>
</evidence>
<keyword evidence="3" id="KW-0479">Metal-binding</keyword>
<comment type="subcellular location">
    <subcellularLocation>
        <location evidence="1">Cytoplasm</location>
    </subcellularLocation>
</comment>
<evidence type="ECO:0000313" key="8">
    <source>
        <dbReference type="EMBL" id="KAK2143599.1"/>
    </source>
</evidence>
<dbReference type="CDD" id="cd00170">
    <property type="entry name" value="SEC14"/>
    <property type="match status" value="1"/>
</dbReference>
<dbReference type="EMBL" id="JAODUP010000827">
    <property type="protein sequence ID" value="KAK2143599.1"/>
    <property type="molecule type" value="Genomic_DNA"/>
</dbReference>
<dbReference type="InterPro" id="IPR022181">
    <property type="entry name" value="Bcl2-/adenovirus-E1B"/>
</dbReference>
<dbReference type="Pfam" id="PF12496">
    <property type="entry name" value="BNIP2"/>
    <property type="match status" value="1"/>
</dbReference>
<dbReference type="GO" id="GO:0005737">
    <property type="term" value="C:cytoplasm"/>
    <property type="evidence" value="ECO:0007669"/>
    <property type="project" value="UniProtKB-SubCell"/>
</dbReference>
<dbReference type="PANTHER" id="PTHR12112">
    <property type="entry name" value="BNIP - RELATED"/>
    <property type="match status" value="1"/>
</dbReference>
<dbReference type="SUPFAM" id="SSF52087">
    <property type="entry name" value="CRAL/TRIO domain"/>
    <property type="match status" value="1"/>
</dbReference>
<dbReference type="PROSITE" id="PS50191">
    <property type="entry name" value="CRAL_TRIO"/>
    <property type="match status" value="1"/>
</dbReference>
<protein>
    <recommendedName>
        <fullName evidence="7">CRAL-TRIO domain-containing protein</fullName>
    </recommendedName>
</protein>
<dbReference type="Gene3D" id="3.40.525.10">
    <property type="entry name" value="CRAL-TRIO lipid binding domain"/>
    <property type="match status" value="1"/>
</dbReference>
<evidence type="ECO:0000256" key="6">
    <source>
        <dbReference type="SAM" id="MobiDB-lite"/>
    </source>
</evidence>
<evidence type="ECO:0000256" key="3">
    <source>
        <dbReference type="ARBA" id="ARBA00022723"/>
    </source>
</evidence>
<keyword evidence="9" id="KW-1185">Reference proteome</keyword>
<dbReference type="SMART" id="SM00516">
    <property type="entry name" value="SEC14"/>
    <property type="match status" value="1"/>
</dbReference>
<evidence type="ECO:0000313" key="9">
    <source>
        <dbReference type="Proteomes" id="UP001208570"/>
    </source>
</evidence>
<name>A0AAD9IZH6_9ANNE</name>
<dbReference type="Pfam" id="PF13716">
    <property type="entry name" value="CRAL_TRIO_2"/>
    <property type="match status" value="1"/>
</dbReference>